<comment type="caution">
    <text evidence="3">The sequence shown here is derived from an EMBL/GenBank/DDBJ whole genome shotgun (WGS) entry which is preliminary data.</text>
</comment>
<keyword evidence="4" id="KW-1185">Reference proteome</keyword>
<feature type="transmembrane region" description="Helical" evidence="2">
    <location>
        <begin position="98"/>
        <end position="122"/>
    </location>
</feature>
<feature type="compositionally biased region" description="Gly residues" evidence="1">
    <location>
        <begin position="309"/>
        <end position="322"/>
    </location>
</feature>
<keyword evidence="2" id="KW-0812">Transmembrane</keyword>
<evidence type="ECO:0000313" key="4">
    <source>
        <dbReference type="Proteomes" id="UP000567179"/>
    </source>
</evidence>
<feature type="region of interest" description="Disordered" evidence="1">
    <location>
        <begin position="161"/>
        <end position="218"/>
    </location>
</feature>
<evidence type="ECO:0000313" key="3">
    <source>
        <dbReference type="EMBL" id="KAF5319448.1"/>
    </source>
</evidence>
<gene>
    <name evidence="3" type="ORF">D9619_008861</name>
</gene>
<accession>A0A8H5BBM5</accession>
<proteinExistence type="predicted"/>
<dbReference type="AlphaFoldDB" id="A0A8H5BBM5"/>
<keyword evidence="2" id="KW-0472">Membrane</keyword>
<feature type="compositionally biased region" description="Low complexity" evidence="1">
    <location>
        <begin position="323"/>
        <end position="336"/>
    </location>
</feature>
<keyword evidence="2" id="KW-1133">Transmembrane helix</keyword>
<organism evidence="3 4">
    <name type="scientific">Psilocybe cf. subviscida</name>
    <dbReference type="NCBI Taxonomy" id="2480587"/>
    <lineage>
        <taxon>Eukaryota</taxon>
        <taxon>Fungi</taxon>
        <taxon>Dikarya</taxon>
        <taxon>Basidiomycota</taxon>
        <taxon>Agaricomycotina</taxon>
        <taxon>Agaricomycetes</taxon>
        <taxon>Agaricomycetidae</taxon>
        <taxon>Agaricales</taxon>
        <taxon>Agaricineae</taxon>
        <taxon>Strophariaceae</taxon>
        <taxon>Psilocybe</taxon>
    </lineage>
</organism>
<feature type="region of interest" description="Disordered" evidence="1">
    <location>
        <begin position="299"/>
        <end position="343"/>
    </location>
</feature>
<feature type="compositionally biased region" description="Polar residues" evidence="1">
    <location>
        <begin position="184"/>
        <end position="194"/>
    </location>
</feature>
<dbReference type="Proteomes" id="UP000567179">
    <property type="component" value="Unassembled WGS sequence"/>
</dbReference>
<sequence length="343" mass="38881">MSSNSHVGTQQTKLINYLAFTDNFHLHHHRATLFHPVARIVDGRDCNLARASKIVIAPYLSVVCYETLIVVLTIIKAVEHIPASQLVKAADWTWVHQFYHRGVIFFILTLCVSIVNVVYPFVASPGMRSLFTDVQRAMHSMLCTRVVFVICSLQRRDEHDRARTEARKERKRNRNKIRKKSHCKFNSSSTSSAGNPGFVSPFSNHKRRDPCSDSDSDLVYNPEYDIDLDYGYNLDCNRDDEDYYHKNKRGEMAYEDGEDGNRHTNSNWRGWQESTTGVITSMLDTYVTNEDAYGPYAVYDEDRERHGGFESGSGGVEVGESGGQESSGSSGSALRRSQSRSRS</sequence>
<name>A0A8H5BBM5_9AGAR</name>
<dbReference type="EMBL" id="JAACJJ010000029">
    <property type="protein sequence ID" value="KAF5319448.1"/>
    <property type="molecule type" value="Genomic_DNA"/>
</dbReference>
<protein>
    <submittedName>
        <fullName evidence="3">Uncharacterized protein</fullName>
    </submittedName>
</protein>
<evidence type="ECO:0000256" key="1">
    <source>
        <dbReference type="SAM" id="MobiDB-lite"/>
    </source>
</evidence>
<evidence type="ECO:0000256" key="2">
    <source>
        <dbReference type="SAM" id="Phobius"/>
    </source>
</evidence>
<dbReference type="OrthoDB" id="3341843at2759"/>
<feature type="compositionally biased region" description="Basic residues" evidence="1">
    <location>
        <begin position="169"/>
        <end position="183"/>
    </location>
</feature>
<reference evidence="3 4" key="1">
    <citation type="journal article" date="2020" name="ISME J.">
        <title>Uncovering the hidden diversity of litter-decomposition mechanisms in mushroom-forming fungi.</title>
        <authorList>
            <person name="Floudas D."/>
            <person name="Bentzer J."/>
            <person name="Ahren D."/>
            <person name="Johansson T."/>
            <person name="Persson P."/>
            <person name="Tunlid A."/>
        </authorList>
    </citation>
    <scope>NUCLEOTIDE SEQUENCE [LARGE SCALE GENOMIC DNA]</scope>
    <source>
        <strain evidence="3 4">CBS 101986</strain>
    </source>
</reference>